<feature type="compositionally biased region" description="Low complexity" evidence="3">
    <location>
        <begin position="503"/>
        <end position="517"/>
    </location>
</feature>
<dbReference type="InterPro" id="IPR011989">
    <property type="entry name" value="ARM-like"/>
</dbReference>
<dbReference type="SUPFAM" id="SSF48371">
    <property type="entry name" value="ARM repeat"/>
    <property type="match status" value="1"/>
</dbReference>
<dbReference type="OMA" id="NCNFLAS"/>
<feature type="domain" description="Protein HGH1 N-terminal" evidence="4">
    <location>
        <begin position="300"/>
        <end position="367"/>
    </location>
</feature>
<dbReference type="Gene3D" id="1.25.10.10">
    <property type="entry name" value="Leucine-rich Repeat Variant"/>
    <property type="match status" value="1"/>
</dbReference>
<feature type="domain" description="Protein HGH1 C-terminal" evidence="5">
    <location>
        <begin position="409"/>
        <end position="460"/>
    </location>
</feature>
<dbReference type="Pfam" id="PF04064">
    <property type="entry name" value="DUF384"/>
    <property type="match status" value="1"/>
</dbReference>
<gene>
    <name evidence="6" type="ORF">AMAG_17500</name>
</gene>
<evidence type="ECO:0000256" key="3">
    <source>
        <dbReference type="SAM" id="MobiDB-lite"/>
    </source>
</evidence>
<evidence type="ECO:0000259" key="5">
    <source>
        <dbReference type="Pfam" id="PF04064"/>
    </source>
</evidence>
<dbReference type="PANTHER" id="PTHR13387">
    <property type="entry name" value="PROTEIN HGH1 HOMOLOG"/>
    <property type="match status" value="1"/>
</dbReference>
<comment type="similarity">
    <text evidence="1">Belongs to the HGH1 family.</text>
</comment>
<evidence type="ECO:0000313" key="6">
    <source>
        <dbReference type="EMBL" id="KNE73348.1"/>
    </source>
</evidence>
<dbReference type="Proteomes" id="UP000054350">
    <property type="component" value="Unassembled WGS sequence"/>
</dbReference>
<feature type="compositionally biased region" description="Basic and acidic residues" evidence="3">
    <location>
        <begin position="248"/>
        <end position="258"/>
    </location>
</feature>
<dbReference type="STRING" id="578462.A0A0L0TER9"/>
<evidence type="ECO:0000259" key="4">
    <source>
        <dbReference type="Pfam" id="PF04063"/>
    </source>
</evidence>
<proteinExistence type="inferred from homology"/>
<evidence type="ECO:0000313" key="7">
    <source>
        <dbReference type="Proteomes" id="UP000054350"/>
    </source>
</evidence>
<feature type="compositionally biased region" description="Low complexity" evidence="3">
    <location>
        <begin position="273"/>
        <end position="294"/>
    </location>
</feature>
<dbReference type="InterPro" id="IPR039717">
    <property type="entry name" value="Hgh1"/>
</dbReference>
<dbReference type="Pfam" id="PF04063">
    <property type="entry name" value="DUF383"/>
    <property type="match status" value="2"/>
</dbReference>
<dbReference type="eggNOG" id="KOG2973">
    <property type="taxonomic scope" value="Eukaryota"/>
</dbReference>
<feature type="compositionally biased region" description="Acidic residues" evidence="3">
    <location>
        <begin position="518"/>
        <end position="534"/>
    </location>
</feature>
<dbReference type="InterPro" id="IPR007205">
    <property type="entry name" value="Protein_HGH1_N"/>
</dbReference>
<keyword evidence="7" id="KW-1185">Reference proteome</keyword>
<evidence type="ECO:0000256" key="1">
    <source>
        <dbReference type="ARBA" id="ARBA00006712"/>
    </source>
</evidence>
<evidence type="ECO:0000256" key="2">
    <source>
        <dbReference type="ARBA" id="ARBA00014076"/>
    </source>
</evidence>
<dbReference type="OrthoDB" id="338814at2759"/>
<dbReference type="VEuPathDB" id="FungiDB:AMAG_17500"/>
<feature type="region of interest" description="Disordered" evidence="3">
    <location>
        <begin position="497"/>
        <end position="534"/>
    </location>
</feature>
<reference evidence="6 7" key="1">
    <citation type="submission" date="2009-11" db="EMBL/GenBank/DDBJ databases">
        <title>Annotation of Allomyces macrogynus ATCC 38327.</title>
        <authorList>
            <consortium name="The Broad Institute Genome Sequencing Platform"/>
            <person name="Russ C."/>
            <person name="Cuomo C."/>
            <person name="Burger G."/>
            <person name="Gray M.W."/>
            <person name="Holland P.W.H."/>
            <person name="King N."/>
            <person name="Lang F.B.F."/>
            <person name="Roger A.J."/>
            <person name="Ruiz-Trillo I."/>
            <person name="Young S.K."/>
            <person name="Zeng Q."/>
            <person name="Gargeya S."/>
            <person name="Fitzgerald M."/>
            <person name="Haas B."/>
            <person name="Abouelleil A."/>
            <person name="Alvarado L."/>
            <person name="Arachchi H.M."/>
            <person name="Berlin A."/>
            <person name="Chapman S.B."/>
            <person name="Gearin G."/>
            <person name="Goldberg J."/>
            <person name="Griggs A."/>
            <person name="Gujja S."/>
            <person name="Hansen M."/>
            <person name="Heiman D."/>
            <person name="Howarth C."/>
            <person name="Larimer J."/>
            <person name="Lui A."/>
            <person name="MacDonald P.J.P."/>
            <person name="McCowen C."/>
            <person name="Montmayeur A."/>
            <person name="Murphy C."/>
            <person name="Neiman D."/>
            <person name="Pearson M."/>
            <person name="Priest M."/>
            <person name="Roberts A."/>
            <person name="Saif S."/>
            <person name="Shea T."/>
            <person name="Sisk P."/>
            <person name="Stolte C."/>
            <person name="Sykes S."/>
            <person name="Wortman J."/>
            <person name="Nusbaum C."/>
            <person name="Birren B."/>
        </authorList>
    </citation>
    <scope>NUCLEOTIDE SEQUENCE [LARGE SCALE GENOMIC DNA]</scope>
    <source>
        <strain evidence="6 7">ATCC 38327</strain>
    </source>
</reference>
<dbReference type="PANTHER" id="PTHR13387:SF9">
    <property type="entry name" value="PROTEIN HGH1 HOMOLOG"/>
    <property type="match status" value="1"/>
</dbReference>
<protein>
    <recommendedName>
        <fullName evidence="2">Protein HGH1 homolog</fullName>
    </recommendedName>
</protein>
<dbReference type="InterPro" id="IPR007206">
    <property type="entry name" value="Protein_HGH1_C"/>
</dbReference>
<organism evidence="6 7">
    <name type="scientific">Allomyces macrogynus (strain ATCC 38327)</name>
    <name type="common">Allomyces javanicus var. macrogynus</name>
    <dbReference type="NCBI Taxonomy" id="578462"/>
    <lineage>
        <taxon>Eukaryota</taxon>
        <taxon>Fungi</taxon>
        <taxon>Fungi incertae sedis</taxon>
        <taxon>Blastocladiomycota</taxon>
        <taxon>Blastocladiomycetes</taxon>
        <taxon>Blastocladiales</taxon>
        <taxon>Blastocladiaceae</taxon>
        <taxon>Allomyces</taxon>
    </lineage>
</organism>
<name>A0A0L0TER9_ALLM3</name>
<dbReference type="EMBL" id="GG745396">
    <property type="protein sequence ID" value="KNE73348.1"/>
    <property type="molecule type" value="Genomic_DNA"/>
</dbReference>
<feature type="domain" description="Protein HGH1 N-terminal" evidence="4">
    <location>
        <begin position="102"/>
        <end position="236"/>
    </location>
</feature>
<dbReference type="InterPro" id="IPR016024">
    <property type="entry name" value="ARM-type_fold"/>
</dbReference>
<dbReference type="AlphaFoldDB" id="A0A0L0TER9"/>
<reference evidence="7" key="2">
    <citation type="submission" date="2009-11" db="EMBL/GenBank/DDBJ databases">
        <title>The Genome Sequence of Allomyces macrogynus strain ATCC 38327.</title>
        <authorList>
            <consortium name="The Broad Institute Genome Sequencing Platform"/>
            <person name="Russ C."/>
            <person name="Cuomo C."/>
            <person name="Shea T."/>
            <person name="Young S.K."/>
            <person name="Zeng Q."/>
            <person name="Koehrsen M."/>
            <person name="Haas B."/>
            <person name="Borodovsky M."/>
            <person name="Guigo R."/>
            <person name="Alvarado L."/>
            <person name="Berlin A."/>
            <person name="Borenstein D."/>
            <person name="Chen Z."/>
            <person name="Engels R."/>
            <person name="Freedman E."/>
            <person name="Gellesch M."/>
            <person name="Goldberg J."/>
            <person name="Griggs A."/>
            <person name="Gujja S."/>
            <person name="Heiman D."/>
            <person name="Hepburn T."/>
            <person name="Howarth C."/>
            <person name="Jen D."/>
            <person name="Larson L."/>
            <person name="Lewis B."/>
            <person name="Mehta T."/>
            <person name="Park D."/>
            <person name="Pearson M."/>
            <person name="Roberts A."/>
            <person name="Saif S."/>
            <person name="Shenoy N."/>
            <person name="Sisk P."/>
            <person name="Stolte C."/>
            <person name="Sykes S."/>
            <person name="Walk T."/>
            <person name="White J."/>
            <person name="Yandava C."/>
            <person name="Burger G."/>
            <person name="Gray M.W."/>
            <person name="Holland P.W.H."/>
            <person name="King N."/>
            <person name="Lang F.B.F."/>
            <person name="Roger A.J."/>
            <person name="Ruiz-Trillo I."/>
            <person name="Lander E."/>
            <person name="Nusbaum C."/>
        </authorList>
    </citation>
    <scope>NUCLEOTIDE SEQUENCE [LARGE SCALE GENOMIC DNA]</scope>
    <source>
        <strain evidence="7">ATCC 38327</strain>
    </source>
</reference>
<sequence length="534" mass="58455">MTTDLAKQLDELIEFLGHEQPQLRQVAAEYILGLSAGDAGELLKDTESGRLPRLLAALDKALADEPEIAHLSIKTFITLSKDHAVLVHLNNPEFLLKILTLILTPSSVLASLACMLLSNLTHNAEIARTLVRLAPVTAIKAPPAVVMPEHQIPPADRPRVRFLRASVEMVLAQPTAMDQLVEVFVRGVGATTDKNAKPQRWYNKDADFHFLASVFANVSQHSEGRAFFLTPIVQRYPEEPAKKPAIPEPKKAKTEPKPKGGKPNNKKNKGKNSKPSASTPAPAPTALEGTSTSTTTAVLSEADPTTALSKILCFTDYPDLIRRGGVTSTVKNVTFDLRAHPDFLDAKHPNYLLHSLLVPLAPAEIADALLESDQIVDLDTIPDWLLSLPTDHYVERDFGLKSALLEGVLVLASTRAGRTALRAAGAYLVIREYHKEEEHVPCRLVAERIVDMLMRDEGETEDLQHLLESVGLNMPDKELEAVVTGKLGDMDIEVERRRRRRPAAAAPAAVPTPAPAAMDEDEEDDDDMAIEEIC</sequence>
<accession>A0A0L0TER9</accession>
<feature type="region of interest" description="Disordered" evidence="3">
    <location>
        <begin position="239"/>
        <end position="294"/>
    </location>
</feature>